<dbReference type="SUPFAM" id="SSF51679">
    <property type="entry name" value="Bacterial luciferase-like"/>
    <property type="match status" value="1"/>
</dbReference>
<keyword evidence="2" id="KW-0503">Monooxygenase</keyword>
<proteinExistence type="predicted"/>
<accession>A0AA35R514</accession>
<dbReference type="GO" id="GO:0005829">
    <property type="term" value="C:cytosol"/>
    <property type="evidence" value="ECO:0007669"/>
    <property type="project" value="TreeGrafter"/>
</dbReference>
<evidence type="ECO:0000259" key="3">
    <source>
        <dbReference type="Pfam" id="PF00296"/>
    </source>
</evidence>
<keyword evidence="5" id="KW-1185">Reference proteome</keyword>
<dbReference type="EMBL" id="CASHTH010000564">
    <property type="protein sequence ID" value="CAI8004507.1"/>
    <property type="molecule type" value="Genomic_DNA"/>
</dbReference>
<dbReference type="InterPro" id="IPR036661">
    <property type="entry name" value="Luciferase-like_sf"/>
</dbReference>
<organism evidence="4 5">
    <name type="scientific">Geodia barretti</name>
    <name type="common">Barrett's horny sponge</name>
    <dbReference type="NCBI Taxonomy" id="519541"/>
    <lineage>
        <taxon>Eukaryota</taxon>
        <taxon>Metazoa</taxon>
        <taxon>Porifera</taxon>
        <taxon>Demospongiae</taxon>
        <taxon>Heteroscleromorpha</taxon>
        <taxon>Tetractinellida</taxon>
        <taxon>Astrophorina</taxon>
        <taxon>Geodiidae</taxon>
        <taxon>Geodia</taxon>
    </lineage>
</organism>
<evidence type="ECO:0000313" key="4">
    <source>
        <dbReference type="EMBL" id="CAI8004507.1"/>
    </source>
</evidence>
<name>A0AA35R514_GEOBA</name>
<dbReference type="GO" id="GO:0016705">
    <property type="term" value="F:oxidoreductase activity, acting on paired donors, with incorporation or reduction of molecular oxygen"/>
    <property type="evidence" value="ECO:0007669"/>
    <property type="project" value="InterPro"/>
</dbReference>
<evidence type="ECO:0000256" key="2">
    <source>
        <dbReference type="ARBA" id="ARBA00023033"/>
    </source>
</evidence>
<dbReference type="GO" id="GO:0004497">
    <property type="term" value="F:monooxygenase activity"/>
    <property type="evidence" value="ECO:0007669"/>
    <property type="project" value="UniProtKB-KW"/>
</dbReference>
<evidence type="ECO:0000256" key="1">
    <source>
        <dbReference type="ARBA" id="ARBA00023002"/>
    </source>
</evidence>
<dbReference type="InterPro" id="IPR050766">
    <property type="entry name" value="Bact_Lucif_Oxidored"/>
</dbReference>
<protein>
    <submittedName>
        <fullName evidence="4">Uncharacterized protein y4wF</fullName>
    </submittedName>
</protein>
<dbReference type="InterPro" id="IPR011251">
    <property type="entry name" value="Luciferase-like_dom"/>
</dbReference>
<dbReference type="Gene3D" id="3.20.20.30">
    <property type="entry name" value="Luciferase-like domain"/>
    <property type="match status" value="1"/>
</dbReference>
<dbReference type="Proteomes" id="UP001174909">
    <property type="component" value="Unassembled WGS sequence"/>
</dbReference>
<dbReference type="AlphaFoldDB" id="A0AA35R514"/>
<reference evidence="4" key="1">
    <citation type="submission" date="2023-03" db="EMBL/GenBank/DDBJ databases">
        <authorList>
            <person name="Steffen K."/>
            <person name="Cardenas P."/>
        </authorList>
    </citation>
    <scope>NUCLEOTIDE SEQUENCE</scope>
</reference>
<sequence>MAEQLQRPTDKAEIYWFSEQPYGHVTNQDLEKYDSGRLGFPNTHFDPEKAHVLYNQYHEQYALADEVGFDGIMSNEHHASYWCMKPSVNLDAAVISKLTKNVKIAILGNVIAVNDPIRMAEEIAMLDCYSGGRIISGFVRGTAVETLQAGIAPPENRSRFEEAHDLIIKCWTTPGPFRYEGQHYKYRVVNPWVLPVQKPHPDIWFPGTGSPESVVWAAKHRHPYMNLGALVDTTEWLRQVYIDTAKEEGYKAGPEHFGYLLRCLVADTDEKAIEIGREFMWTIEHRQRGPMEHNDPPGYQSRAAVEVKAQRPTGNVAGAGGLGVGLSYEQLQGVNNIIVGSPETVTRKLTEVIERLSPGYVHIYGNEGHMAHKDVMRSVELLGKEVIPALHEVKLRPYE</sequence>
<evidence type="ECO:0000313" key="5">
    <source>
        <dbReference type="Proteomes" id="UP001174909"/>
    </source>
</evidence>
<dbReference type="PANTHER" id="PTHR30137:SF8">
    <property type="entry name" value="BLR5498 PROTEIN"/>
    <property type="match status" value="1"/>
</dbReference>
<dbReference type="Pfam" id="PF00296">
    <property type="entry name" value="Bac_luciferase"/>
    <property type="match status" value="1"/>
</dbReference>
<feature type="domain" description="Luciferase-like" evidence="3">
    <location>
        <begin position="56"/>
        <end position="353"/>
    </location>
</feature>
<keyword evidence="1" id="KW-0560">Oxidoreductase</keyword>
<comment type="caution">
    <text evidence="4">The sequence shown here is derived from an EMBL/GenBank/DDBJ whole genome shotgun (WGS) entry which is preliminary data.</text>
</comment>
<dbReference type="PANTHER" id="PTHR30137">
    <property type="entry name" value="LUCIFERASE-LIKE MONOOXYGENASE"/>
    <property type="match status" value="1"/>
</dbReference>
<gene>
    <name evidence="4" type="ORF">GBAR_LOCUS3945</name>
</gene>